<feature type="signal peptide" evidence="2">
    <location>
        <begin position="1"/>
        <end position="18"/>
    </location>
</feature>
<evidence type="ECO:0008006" key="5">
    <source>
        <dbReference type="Google" id="ProtNLM"/>
    </source>
</evidence>
<protein>
    <recommendedName>
        <fullName evidence="5">Collagen-like protein Mcl1</fullName>
    </recommendedName>
</protein>
<feature type="chain" id="PRO_5001771465" description="Collagen-like protein Mcl1" evidence="2">
    <location>
        <begin position="19"/>
        <end position="250"/>
    </location>
</feature>
<gene>
    <name evidence="3" type="ORF">S7711_11099</name>
</gene>
<proteinExistence type="predicted"/>
<evidence type="ECO:0000256" key="1">
    <source>
        <dbReference type="SAM" id="MobiDB-lite"/>
    </source>
</evidence>
<dbReference type="HOGENOM" id="CLU_082500_0_0_1"/>
<sequence>MKHSIFVAAAALLPTVSARLEVRQDNDTNENSAEQPEVCYPTVAPGAGTRPPCIEIVDIESRCQPNGTDSIDYAAHAQCMCNGSYFSDWLGCQDCLLVHGFRNERDRAYWGAVMSAASEDLCTGTPTAVFQSLFAEVLTNGNVPFVTTGETRTSDRFPDETAVSLYYTAEGTQGIGVITGSAAAATAEPSTESSTESSTQISSSTSRPSSTSAAEGEDEATTTESDNAAGPTQGPGIAMAIAGAVLMAAI</sequence>
<name>A0A084AYB5_STACB</name>
<evidence type="ECO:0000313" key="4">
    <source>
        <dbReference type="Proteomes" id="UP000028045"/>
    </source>
</evidence>
<dbReference type="OrthoDB" id="4331875at2759"/>
<feature type="region of interest" description="Disordered" evidence="1">
    <location>
        <begin position="186"/>
        <end position="234"/>
    </location>
</feature>
<accession>A0A084AYB5</accession>
<evidence type="ECO:0000256" key="2">
    <source>
        <dbReference type="SAM" id="SignalP"/>
    </source>
</evidence>
<reference evidence="3 4" key="1">
    <citation type="journal article" date="2014" name="BMC Genomics">
        <title>Comparative genome sequencing reveals chemotype-specific gene clusters in the toxigenic black mold Stachybotrys.</title>
        <authorList>
            <person name="Semeiks J."/>
            <person name="Borek D."/>
            <person name="Otwinowski Z."/>
            <person name="Grishin N.V."/>
        </authorList>
    </citation>
    <scope>NUCLEOTIDE SEQUENCE [LARGE SCALE GENOMIC DNA]</scope>
    <source>
        <strain evidence="4">CBS 109288 / IBT 7711</strain>
    </source>
</reference>
<dbReference type="EMBL" id="KL648455">
    <property type="protein sequence ID" value="KEY70294.1"/>
    <property type="molecule type" value="Genomic_DNA"/>
</dbReference>
<organism evidence="3 4">
    <name type="scientific">Stachybotrys chartarum (strain CBS 109288 / IBT 7711)</name>
    <name type="common">Toxic black mold</name>
    <name type="synonym">Stilbospora chartarum</name>
    <dbReference type="NCBI Taxonomy" id="1280523"/>
    <lineage>
        <taxon>Eukaryota</taxon>
        <taxon>Fungi</taxon>
        <taxon>Dikarya</taxon>
        <taxon>Ascomycota</taxon>
        <taxon>Pezizomycotina</taxon>
        <taxon>Sordariomycetes</taxon>
        <taxon>Hypocreomycetidae</taxon>
        <taxon>Hypocreales</taxon>
        <taxon>Stachybotryaceae</taxon>
        <taxon>Stachybotrys</taxon>
    </lineage>
</organism>
<keyword evidence="4" id="KW-1185">Reference proteome</keyword>
<feature type="compositionally biased region" description="Low complexity" evidence="1">
    <location>
        <begin position="186"/>
        <end position="214"/>
    </location>
</feature>
<keyword evidence="2" id="KW-0732">Signal</keyword>
<evidence type="ECO:0000313" key="3">
    <source>
        <dbReference type="EMBL" id="KEY70294.1"/>
    </source>
</evidence>
<dbReference type="AlphaFoldDB" id="A0A084AYB5"/>
<dbReference type="Proteomes" id="UP000028045">
    <property type="component" value="Unassembled WGS sequence"/>
</dbReference>